<feature type="domain" description="Amino acid transporter transmembrane" evidence="7">
    <location>
        <begin position="122"/>
        <end position="296"/>
    </location>
</feature>
<comment type="subcellular location">
    <subcellularLocation>
        <location evidence="1">Membrane</location>
        <topology evidence="1">Multi-pass membrane protein</topology>
    </subcellularLocation>
</comment>
<dbReference type="PANTHER" id="PTHR22950:SF649">
    <property type="entry name" value="ACID TRANSPORTER, PUTATIVE-RELATED"/>
    <property type="match status" value="1"/>
</dbReference>
<dbReference type="Gene3D" id="1.20.1080.10">
    <property type="entry name" value="Glycerol uptake facilitator protein"/>
    <property type="match status" value="1"/>
</dbReference>
<dbReference type="Pfam" id="PF01490">
    <property type="entry name" value="Aa_trans"/>
    <property type="match status" value="1"/>
</dbReference>
<dbReference type="GO" id="GO:0015179">
    <property type="term" value="F:L-amino acid transmembrane transporter activity"/>
    <property type="evidence" value="ECO:0007669"/>
    <property type="project" value="TreeGrafter"/>
</dbReference>
<dbReference type="InterPro" id="IPR023271">
    <property type="entry name" value="Aquaporin-like"/>
</dbReference>
<reference evidence="8" key="1">
    <citation type="submission" date="2021-02" db="EMBL/GenBank/DDBJ databases">
        <authorList>
            <person name="Dougan E. K."/>
            <person name="Rhodes N."/>
            <person name="Thang M."/>
            <person name="Chan C."/>
        </authorList>
    </citation>
    <scope>NUCLEOTIDE SEQUENCE</scope>
</reference>
<dbReference type="Pfam" id="PF00230">
    <property type="entry name" value="MIP"/>
    <property type="match status" value="1"/>
</dbReference>
<dbReference type="OrthoDB" id="3222at2759"/>
<dbReference type="GO" id="GO:0005737">
    <property type="term" value="C:cytoplasm"/>
    <property type="evidence" value="ECO:0007669"/>
    <property type="project" value="TreeGrafter"/>
</dbReference>
<keyword evidence="4 6" id="KW-0472">Membrane</keyword>
<evidence type="ECO:0000256" key="6">
    <source>
        <dbReference type="SAM" id="Phobius"/>
    </source>
</evidence>
<feature type="transmembrane region" description="Helical" evidence="6">
    <location>
        <begin position="196"/>
        <end position="219"/>
    </location>
</feature>
<feature type="transmembrane region" description="Helical" evidence="6">
    <location>
        <begin position="129"/>
        <end position="148"/>
    </location>
</feature>
<dbReference type="SUPFAM" id="SSF81338">
    <property type="entry name" value="Aquaporin-like"/>
    <property type="match status" value="1"/>
</dbReference>
<proteinExistence type="predicted"/>
<accession>A0A812M665</accession>
<dbReference type="PRINTS" id="PR00783">
    <property type="entry name" value="MINTRINSICP"/>
</dbReference>
<gene>
    <name evidence="8" type="primary">AVT2</name>
    <name evidence="8" type="ORF">SNAT2548_LOCUS12425</name>
</gene>
<keyword evidence="9" id="KW-1185">Reference proteome</keyword>
<evidence type="ECO:0000313" key="8">
    <source>
        <dbReference type="EMBL" id="CAE7251207.1"/>
    </source>
</evidence>
<feature type="transmembrane region" description="Helical" evidence="6">
    <location>
        <begin position="391"/>
        <end position="411"/>
    </location>
</feature>
<dbReference type="Proteomes" id="UP000604046">
    <property type="component" value="Unassembled WGS sequence"/>
</dbReference>
<evidence type="ECO:0000313" key="9">
    <source>
        <dbReference type="Proteomes" id="UP000604046"/>
    </source>
</evidence>
<keyword evidence="3 6" id="KW-1133">Transmembrane helix</keyword>
<sequence length="708" mass="75622">MNTAYPSAPSVLESQLTHHLLPPQQREGDDQSVAALQEQYLRHLTQDRLVQGGYIPNLVPILLWNRPSSGSRQASPAGPGAICPSSDPGSPSSRLRRPAEEVLTPAVAKTKSMPASRGFFRRGSLRSSVVNIAAAALGAGALSLPRAMYYSGILWGPLLMIVLAALSILSIRVIVQLVELSGKDSYEEIAKEAIGPWFALLVEVNIVLFCFGTAVAYMITVGQVLDATFGDAEPGSWLSSLTQSNTVLLWTTAFVLLPLSLLDSINDLRFASLAGVSCILYLILVVLYVFAKQSVSPTSPHCTQDFGMRAARQCAIVSARELWLGDVDSFTALQPKGGITGFIQSTSEGIPGRGVVARTEVKEPNVPSIYTEQRARQCIFFNYKSTKGRDFGLSLATELFCVAFFQLAMHCGSHEFAPILQGFALAVLIFIAGHVSGLAAGTLLPDGEKYLLAGNGGPGCLDRSTIPSDVTGTMIIQWEFVMTCMLVYSSLMCGLDTPASCGSFTPVVAGLAMVACSGSGGQYTGASLNPARVVGPLVVLGCGAQTVPLYLLGQFAGAILAVALVAATARTGPLNPQVSKPALGLSDREAWRLWLTGSPPSRLRGMNTETVETIHDYHLQLLHFHEGKPTEAFQRSSTSDLQRLFGVNAHACQRTSASASQIAEPGSLTEASREVALMLQHPEITLRETMPDTSPMDIFRSCTDEEVV</sequence>
<feature type="transmembrane region" description="Helical" evidence="6">
    <location>
        <begin position="270"/>
        <end position="291"/>
    </location>
</feature>
<feature type="transmembrane region" description="Helical" evidence="6">
    <location>
        <begin position="547"/>
        <end position="567"/>
    </location>
</feature>
<evidence type="ECO:0000256" key="2">
    <source>
        <dbReference type="ARBA" id="ARBA00022692"/>
    </source>
</evidence>
<evidence type="ECO:0000259" key="7">
    <source>
        <dbReference type="Pfam" id="PF01490"/>
    </source>
</evidence>
<dbReference type="EMBL" id="CAJNDS010001191">
    <property type="protein sequence ID" value="CAE7251207.1"/>
    <property type="molecule type" value="Genomic_DNA"/>
</dbReference>
<dbReference type="AlphaFoldDB" id="A0A812M665"/>
<feature type="transmembrane region" description="Helical" evidence="6">
    <location>
        <begin position="154"/>
        <end position="175"/>
    </location>
</feature>
<evidence type="ECO:0000256" key="4">
    <source>
        <dbReference type="ARBA" id="ARBA00023136"/>
    </source>
</evidence>
<evidence type="ECO:0000256" key="5">
    <source>
        <dbReference type="SAM" id="MobiDB-lite"/>
    </source>
</evidence>
<dbReference type="GO" id="GO:0015267">
    <property type="term" value="F:channel activity"/>
    <property type="evidence" value="ECO:0007669"/>
    <property type="project" value="InterPro"/>
</dbReference>
<name>A0A812M665_9DINO</name>
<feature type="transmembrane region" description="Helical" evidence="6">
    <location>
        <begin position="423"/>
        <end position="444"/>
    </location>
</feature>
<comment type="caution">
    <text evidence="8">The sequence shown here is derived from an EMBL/GenBank/DDBJ whole genome shotgun (WGS) entry which is preliminary data.</text>
</comment>
<evidence type="ECO:0000256" key="3">
    <source>
        <dbReference type="ARBA" id="ARBA00022989"/>
    </source>
</evidence>
<dbReference type="PANTHER" id="PTHR22950">
    <property type="entry name" value="AMINO ACID TRANSPORTER"/>
    <property type="match status" value="1"/>
</dbReference>
<keyword evidence="2 6" id="KW-0812">Transmembrane</keyword>
<dbReference type="GO" id="GO:0016020">
    <property type="term" value="C:membrane"/>
    <property type="evidence" value="ECO:0007669"/>
    <property type="project" value="UniProtKB-SubCell"/>
</dbReference>
<protein>
    <submittedName>
        <fullName evidence="8">AVT2 protein</fullName>
    </submittedName>
</protein>
<dbReference type="InterPro" id="IPR013057">
    <property type="entry name" value="AA_transpt_TM"/>
</dbReference>
<feature type="region of interest" description="Disordered" evidence="5">
    <location>
        <begin position="70"/>
        <end position="99"/>
    </location>
</feature>
<evidence type="ECO:0000256" key="1">
    <source>
        <dbReference type="ARBA" id="ARBA00004141"/>
    </source>
</evidence>
<organism evidence="8 9">
    <name type="scientific">Symbiodinium natans</name>
    <dbReference type="NCBI Taxonomy" id="878477"/>
    <lineage>
        <taxon>Eukaryota</taxon>
        <taxon>Sar</taxon>
        <taxon>Alveolata</taxon>
        <taxon>Dinophyceae</taxon>
        <taxon>Suessiales</taxon>
        <taxon>Symbiodiniaceae</taxon>
        <taxon>Symbiodinium</taxon>
    </lineage>
</organism>
<dbReference type="InterPro" id="IPR000425">
    <property type="entry name" value="MIP"/>
</dbReference>